<comment type="caution">
    <text evidence="2">The sequence shown here is derived from an EMBL/GenBank/DDBJ whole genome shotgun (WGS) entry which is preliminary data.</text>
</comment>
<keyword evidence="3" id="KW-1185">Reference proteome</keyword>
<accession>A0A5B7ENS8</accession>
<dbReference type="AlphaFoldDB" id="A0A5B7ENS8"/>
<dbReference type="EMBL" id="VSRR010003160">
    <property type="protein sequence ID" value="MPC34928.1"/>
    <property type="molecule type" value="Genomic_DNA"/>
</dbReference>
<dbReference type="Proteomes" id="UP000324222">
    <property type="component" value="Unassembled WGS sequence"/>
</dbReference>
<evidence type="ECO:0000256" key="1">
    <source>
        <dbReference type="SAM" id="MobiDB-lite"/>
    </source>
</evidence>
<name>A0A5B7ENS8_PORTR</name>
<reference evidence="2 3" key="1">
    <citation type="submission" date="2019-05" db="EMBL/GenBank/DDBJ databases">
        <title>Another draft genome of Portunus trituberculatus and its Hox gene families provides insights of decapod evolution.</title>
        <authorList>
            <person name="Jeong J.-H."/>
            <person name="Song I."/>
            <person name="Kim S."/>
            <person name="Choi T."/>
            <person name="Kim D."/>
            <person name="Ryu S."/>
            <person name="Kim W."/>
        </authorList>
    </citation>
    <scope>NUCLEOTIDE SEQUENCE [LARGE SCALE GENOMIC DNA]</scope>
    <source>
        <tissue evidence="2">Muscle</tissue>
    </source>
</reference>
<feature type="compositionally biased region" description="Polar residues" evidence="1">
    <location>
        <begin position="68"/>
        <end position="81"/>
    </location>
</feature>
<evidence type="ECO:0000313" key="2">
    <source>
        <dbReference type="EMBL" id="MPC34928.1"/>
    </source>
</evidence>
<organism evidence="2 3">
    <name type="scientific">Portunus trituberculatus</name>
    <name type="common">Swimming crab</name>
    <name type="synonym">Neptunus trituberculatus</name>
    <dbReference type="NCBI Taxonomy" id="210409"/>
    <lineage>
        <taxon>Eukaryota</taxon>
        <taxon>Metazoa</taxon>
        <taxon>Ecdysozoa</taxon>
        <taxon>Arthropoda</taxon>
        <taxon>Crustacea</taxon>
        <taxon>Multicrustacea</taxon>
        <taxon>Malacostraca</taxon>
        <taxon>Eumalacostraca</taxon>
        <taxon>Eucarida</taxon>
        <taxon>Decapoda</taxon>
        <taxon>Pleocyemata</taxon>
        <taxon>Brachyura</taxon>
        <taxon>Eubrachyura</taxon>
        <taxon>Portunoidea</taxon>
        <taxon>Portunidae</taxon>
        <taxon>Portuninae</taxon>
        <taxon>Portunus</taxon>
    </lineage>
</organism>
<gene>
    <name evidence="2" type="ORF">E2C01_028332</name>
</gene>
<feature type="region of interest" description="Disordered" evidence="1">
    <location>
        <begin position="52"/>
        <end position="81"/>
    </location>
</feature>
<sequence length="81" mass="8944">MILQYSSISTHPTLLMGNEVGHLLSVLPLDGQEEKKQHPLFSDPSFHHPSFNYTTLSSTRQVGGRAARTNQSLPLPSSQTQ</sequence>
<feature type="compositionally biased region" description="Polar residues" evidence="1">
    <location>
        <begin position="52"/>
        <end position="61"/>
    </location>
</feature>
<evidence type="ECO:0000313" key="3">
    <source>
        <dbReference type="Proteomes" id="UP000324222"/>
    </source>
</evidence>
<protein>
    <submittedName>
        <fullName evidence="2">Uncharacterized protein</fullName>
    </submittedName>
</protein>
<proteinExistence type="predicted"/>